<dbReference type="SUPFAM" id="SSF53335">
    <property type="entry name" value="S-adenosyl-L-methionine-dependent methyltransferases"/>
    <property type="match status" value="1"/>
</dbReference>
<comment type="caution">
    <text evidence="3">The sequence shown here is derived from an EMBL/GenBank/DDBJ whole genome shotgun (WGS) entry which is preliminary data.</text>
</comment>
<reference evidence="3 4" key="1">
    <citation type="journal article" date="2024" name="Science">
        <title>Giant polyketide synthase enzymes in the biosynthesis of giant marine polyether toxins.</title>
        <authorList>
            <person name="Fallon T.R."/>
            <person name="Shende V.V."/>
            <person name="Wierzbicki I.H."/>
            <person name="Pendleton A.L."/>
            <person name="Watervoot N.F."/>
            <person name="Auber R.P."/>
            <person name="Gonzalez D.J."/>
            <person name="Wisecaver J.H."/>
            <person name="Moore B.S."/>
        </authorList>
    </citation>
    <scope>NUCLEOTIDE SEQUENCE [LARGE SCALE GENOMIC DNA]</scope>
    <source>
        <strain evidence="3 4">12B1</strain>
    </source>
</reference>
<name>A0AB34JIQ6_PRYPA</name>
<feature type="region of interest" description="Disordered" evidence="1">
    <location>
        <begin position="150"/>
        <end position="179"/>
    </location>
</feature>
<dbReference type="EMBL" id="JBGBPQ010000007">
    <property type="protein sequence ID" value="KAL1521463.1"/>
    <property type="molecule type" value="Genomic_DNA"/>
</dbReference>
<dbReference type="AlphaFoldDB" id="A0AB34JIQ6"/>
<sequence length="592" mass="66560">MAPRLLAAMHAFAFSASPPACPSAWDMPIPAVRSVIEEWRRDAPAQPSSDGGARGAMYEQAATDGQLEEEGVVQLLELLDPPASAVFADLGSGRGEALFHIAARREMTRAVGVELLRTRHERACELRQKLEARKLLRTPVSLVHGDLLDMRAHAPPSTRTTPPPGAARPRPLPAPHTSACTPPPLLPPMLPPAIDTVEPDWAVRACEQLRERLYARLRLRPREVRRVRELYDATQHAFSCRHSRRQLRVPEREMDELDHRNGYVADPHREWLELHCSTPTTYEYEITAPPAVHLMACATRVARFCRERCDEALRELAHGAGACSHLSQLLTDEDRIPPPPADAAESERGFVESMLRVYQYSRDFQLRPDDGHHDVGLLTIIPRSTSPGLQIQPEKDARGSWRAEWLDVERWMADDEAILFGGMTLARLTGIPALFHRVDVGGRVRISAPFFQRPSPGILLPATRRHDEETVDVFNAKTRAAYNDELTGAGVVVVAPHHARDYERRLAKELRSLDSVRSRRRGDASSPRLSAAETEARGRADERRERKGPRVDVRRERSGKRWGSPRSGSPAAERRADERRWERVGGREDWRG</sequence>
<dbReference type="Proteomes" id="UP001515480">
    <property type="component" value="Unassembled WGS sequence"/>
</dbReference>
<feature type="compositionally biased region" description="Pro residues" evidence="1">
    <location>
        <begin position="161"/>
        <end position="174"/>
    </location>
</feature>
<keyword evidence="4" id="KW-1185">Reference proteome</keyword>
<dbReference type="Gene3D" id="3.40.50.150">
    <property type="entry name" value="Vaccinia Virus protein VP39"/>
    <property type="match status" value="1"/>
</dbReference>
<organism evidence="3 4">
    <name type="scientific">Prymnesium parvum</name>
    <name type="common">Toxic golden alga</name>
    <dbReference type="NCBI Taxonomy" id="97485"/>
    <lineage>
        <taxon>Eukaryota</taxon>
        <taxon>Haptista</taxon>
        <taxon>Haptophyta</taxon>
        <taxon>Prymnesiophyceae</taxon>
        <taxon>Prymnesiales</taxon>
        <taxon>Prymnesiaceae</taxon>
        <taxon>Prymnesium</taxon>
    </lineage>
</organism>
<feature type="compositionally biased region" description="Basic and acidic residues" evidence="1">
    <location>
        <begin position="514"/>
        <end position="523"/>
    </location>
</feature>
<feature type="compositionally biased region" description="Basic and acidic residues" evidence="1">
    <location>
        <begin position="534"/>
        <end position="556"/>
    </location>
</feature>
<dbReference type="InterPro" id="IPR027443">
    <property type="entry name" value="IPNS-like_sf"/>
</dbReference>
<evidence type="ECO:0000256" key="1">
    <source>
        <dbReference type="SAM" id="MobiDB-lite"/>
    </source>
</evidence>
<dbReference type="InterPro" id="IPR029063">
    <property type="entry name" value="SAM-dependent_MTases_sf"/>
</dbReference>
<feature type="domain" description="Fe2OG dioxygenase" evidence="2">
    <location>
        <begin position="350"/>
        <end position="454"/>
    </location>
</feature>
<dbReference type="PROSITE" id="PS51471">
    <property type="entry name" value="FE2OG_OXY"/>
    <property type="match status" value="1"/>
</dbReference>
<evidence type="ECO:0000259" key="2">
    <source>
        <dbReference type="PROSITE" id="PS51471"/>
    </source>
</evidence>
<protein>
    <recommendedName>
        <fullName evidence="2">Fe2OG dioxygenase domain-containing protein</fullName>
    </recommendedName>
</protein>
<gene>
    <name evidence="3" type="ORF">AB1Y20_021125</name>
</gene>
<dbReference type="SUPFAM" id="SSF51197">
    <property type="entry name" value="Clavaminate synthase-like"/>
    <property type="match status" value="1"/>
</dbReference>
<feature type="compositionally biased region" description="Basic and acidic residues" evidence="1">
    <location>
        <begin position="572"/>
        <end position="592"/>
    </location>
</feature>
<proteinExistence type="predicted"/>
<dbReference type="InterPro" id="IPR005123">
    <property type="entry name" value="Oxoglu/Fe-dep_dioxygenase_dom"/>
</dbReference>
<feature type="region of interest" description="Disordered" evidence="1">
    <location>
        <begin position="514"/>
        <end position="592"/>
    </location>
</feature>
<accession>A0AB34JIQ6</accession>
<evidence type="ECO:0000313" key="3">
    <source>
        <dbReference type="EMBL" id="KAL1521463.1"/>
    </source>
</evidence>
<dbReference type="Gene3D" id="2.60.120.330">
    <property type="entry name" value="B-lactam Antibiotic, Isopenicillin N Synthase, Chain"/>
    <property type="match status" value="1"/>
</dbReference>
<evidence type="ECO:0000313" key="4">
    <source>
        <dbReference type="Proteomes" id="UP001515480"/>
    </source>
</evidence>